<reference evidence="2 3" key="1">
    <citation type="submission" date="2016-10" db="EMBL/GenBank/DDBJ databases">
        <authorList>
            <person name="de Groot N.N."/>
        </authorList>
    </citation>
    <scope>NUCLEOTIDE SEQUENCE [LARGE SCALE GENOMIC DNA]</scope>
    <source>
        <strain evidence="2 3">D15d</strain>
    </source>
</reference>
<dbReference type="Proteomes" id="UP000236726">
    <property type="component" value="Unassembled WGS sequence"/>
</dbReference>
<accession>A0A1H5UZ80</accession>
<organism evidence="2 3">
    <name type="scientific">Lachnospira multipara</name>
    <dbReference type="NCBI Taxonomy" id="28051"/>
    <lineage>
        <taxon>Bacteria</taxon>
        <taxon>Bacillati</taxon>
        <taxon>Bacillota</taxon>
        <taxon>Clostridia</taxon>
        <taxon>Lachnospirales</taxon>
        <taxon>Lachnospiraceae</taxon>
        <taxon>Lachnospira</taxon>
    </lineage>
</organism>
<dbReference type="RefSeq" id="WP_103952883.1">
    <property type="nucleotide sequence ID" value="NZ_FNUL01000009.1"/>
</dbReference>
<name>A0A1H5UZ80_9FIRM</name>
<keyword evidence="1" id="KW-0812">Transmembrane</keyword>
<sequence>METILSNEFSLLNEREEEYVNGGGVTAFVYALGFMAGVAPVWVCVGGAMVLVGAGMCIYDAVK</sequence>
<evidence type="ECO:0000313" key="2">
    <source>
        <dbReference type="EMBL" id="SEF80274.1"/>
    </source>
</evidence>
<keyword evidence="1" id="KW-0472">Membrane</keyword>
<evidence type="ECO:0000256" key="1">
    <source>
        <dbReference type="SAM" id="Phobius"/>
    </source>
</evidence>
<feature type="transmembrane region" description="Helical" evidence="1">
    <location>
        <begin position="27"/>
        <end position="59"/>
    </location>
</feature>
<evidence type="ECO:0000313" key="3">
    <source>
        <dbReference type="Proteomes" id="UP000236726"/>
    </source>
</evidence>
<proteinExistence type="predicted"/>
<keyword evidence="3" id="KW-1185">Reference proteome</keyword>
<dbReference type="EMBL" id="FNUL01000009">
    <property type="protein sequence ID" value="SEF80274.1"/>
    <property type="molecule type" value="Genomic_DNA"/>
</dbReference>
<keyword evidence="1" id="KW-1133">Transmembrane helix</keyword>
<dbReference type="AlphaFoldDB" id="A0A1H5UZ80"/>
<protein>
    <submittedName>
        <fullName evidence="2">Uncharacterized protein</fullName>
    </submittedName>
</protein>
<gene>
    <name evidence="2" type="ORF">SAMN05216537_10920</name>
</gene>